<keyword evidence="2" id="KW-1185">Reference proteome</keyword>
<protein>
    <recommendedName>
        <fullName evidence="3">LysR family transcriptional regulator</fullName>
    </recommendedName>
</protein>
<dbReference type="RefSeq" id="WP_226936987.1">
    <property type="nucleotide sequence ID" value="NZ_JACDXX010000017.1"/>
</dbReference>
<evidence type="ECO:0008006" key="3">
    <source>
        <dbReference type="Google" id="ProtNLM"/>
    </source>
</evidence>
<dbReference type="Proteomes" id="UP001198571">
    <property type="component" value="Unassembled WGS sequence"/>
</dbReference>
<evidence type="ECO:0000313" key="1">
    <source>
        <dbReference type="EMBL" id="MCB5411515.1"/>
    </source>
</evidence>
<dbReference type="EMBL" id="JACDXX010000017">
    <property type="protein sequence ID" value="MCB5411515.1"/>
    <property type="molecule type" value="Genomic_DNA"/>
</dbReference>
<evidence type="ECO:0000313" key="2">
    <source>
        <dbReference type="Proteomes" id="UP001198571"/>
    </source>
</evidence>
<comment type="caution">
    <text evidence="1">The sequence shown here is derived from an EMBL/GenBank/DDBJ whole genome shotgun (WGS) entry which is preliminary data.</text>
</comment>
<reference evidence="1 2" key="1">
    <citation type="submission" date="2020-07" db="EMBL/GenBank/DDBJ databases">
        <title>Pseudogemmobacter sp. nov., isolated from poultry manure in Taiwan.</title>
        <authorList>
            <person name="Lin S.-Y."/>
            <person name="Tang Y.-S."/>
            <person name="Young C.-C."/>
        </authorList>
    </citation>
    <scope>NUCLEOTIDE SEQUENCE [LARGE SCALE GENOMIC DNA]</scope>
    <source>
        <strain evidence="1 2">CC-YST710</strain>
    </source>
</reference>
<gene>
    <name evidence="1" type="ORF">H0485_16105</name>
</gene>
<accession>A0ABS8CRS6</accession>
<proteinExistence type="predicted"/>
<sequence length="71" mass="7565">MTDRMGAEALRALLREGCDLLSVEVDALRSGISVCGVISTAPEDEPTREVIAEFESWILRAGRAAMAGKDG</sequence>
<organism evidence="1 2">
    <name type="scientific">Pseudogemmobacter faecipullorum</name>
    <dbReference type="NCBI Taxonomy" id="2755041"/>
    <lineage>
        <taxon>Bacteria</taxon>
        <taxon>Pseudomonadati</taxon>
        <taxon>Pseudomonadota</taxon>
        <taxon>Alphaproteobacteria</taxon>
        <taxon>Rhodobacterales</taxon>
        <taxon>Paracoccaceae</taxon>
        <taxon>Pseudogemmobacter</taxon>
    </lineage>
</organism>
<name>A0ABS8CRS6_9RHOB</name>